<protein>
    <submittedName>
        <fullName evidence="1">Uncharacterized protein</fullName>
    </submittedName>
</protein>
<sequence>MALCKPVATPFGVTATYHHVAVLQTHFREGVCDIVLASYVDEAARRTGCQPLGTLPGLRLTLVELGASAEPSRAAVYAALSGRPEWEGATAG</sequence>
<proteinExistence type="predicted"/>
<dbReference type="RefSeq" id="WP_376995256.1">
    <property type="nucleotide sequence ID" value="NZ_JBHSLC010000017.1"/>
</dbReference>
<evidence type="ECO:0000313" key="2">
    <source>
        <dbReference type="Proteomes" id="UP001596166"/>
    </source>
</evidence>
<dbReference type="EMBL" id="JBHSLC010000017">
    <property type="protein sequence ID" value="MFC5355624.1"/>
    <property type="molecule type" value="Genomic_DNA"/>
</dbReference>
<accession>A0ABW0G431</accession>
<evidence type="ECO:0000313" key="1">
    <source>
        <dbReference type="EMBL" id="MFC5355624.1"/>
    </source>
</evidence>
<name>A0ABW0G431_9PROT</name>
<organism evidence="1 2">
    <name type="scientific">Azospirillum himalayense</name>
    <dbReference type="NCBI Taxonomy" id="654847"/>
    <lineage>
        <taxon>Bacteria</taxon>
        <taxon>Pseudomonadati</taxon>
        <taxon>Pseudomonadota</taxon>
        <taxon>Alphaproteobacteria</taxon>
        <taxon>Rhodospirillales</taxon>
        <taxon>Azospirillaceae</taxon>
        <taxon>Azospirillum</taxon>
    </lineage>
</organism>
<reference evidence="2" key="1">
    <citation type="journal article" date="2019" name="Int. J. Syst. Evol. Microbiol.">
        <title>The Global Catalogue of Microorganisms (GCM) 10K type strain sequencing project: providing services to taxonomists for standard genome sequencing and annotation.</title>
        <authorList>
            <consortium name="The Broad Institute Genomics Platform"/>
            <consortium name="The Broad Institute Genome Sequencing Center for Infectious Disease"/>
            <person name="Wu L."/>
            <person name="Ma J."/>
        </authorList>
    </citation>
    <scope>NUCLEOTIDE SEQUENCE [LARGE SCALE GENOMIC DNA]</scope>
    <source>
        <strain evidence="2">CCUG 58760</strain>
    </source>
</reference>
<comment type="caution">
    <text evidence="1">The sequence shown here is derived from an EMBL/GenBank/DDBJ whole genome shotgun (WGS) entry which is preliminary data.</text>
</comment>
<keyword evidence="2" id="KW-1185">Reference proteome</keyword>
<gene>
    <name evidence="1" type="ORF">ACFPMG_11460</name>
</gene>
<dbReference type="Proteomes" id="UP001596166">
    <property type="component" value="Unassembled WGS sequence"/>
</dbReference>